<feature type="transmembrane region" description="Helical" evidence="1">
    <location>
        <begin position="6"/>
        <end position="27"/>
    </location>
</feature>
<dbReference type="Proteomes" id="UP001139971">
    <property type="component" value="Unassembled WGS sequence"/>
</dbReference>
<proteinExistence type="predicted"/>
<feature type="transmembrane region" description="Helical" evidence="1">
    <location>
        <begin position="176"/>
        <end position="196"/>
    </location>
</feature>
<evidence type="ECO:0000313" key="3">
    <source>
        <dbReference type="Proteomes" id="UP001139971"/>
    </source>
</evidence>
<dbReference type="RefSeq" id="WP_263542190.1">
    <property type="nucleotide sequence ID" value="NZ_JAOVZO020000018.1"/>
</dbReference>
<dbReference type="AlphaFoldDB" id="A0A9X4BHV8"/>
<comment type="caution">
    <text evidence="2">The sequence shown here is derived from an EMBL/GenBank/DDBJ whole genome shotgun (WGS) entry which is preliminary data.</text>
</comment>
<keyword evidence="1" id="KW-0812">Transmembrane</keyword>
<accession>A0A9X4BHV8</accession>
<gene>
    <name evidence="2" type="ORF">OD750_018775</name>
</gene>
<protein>
    <submittedName>
        <fullName evidence="2">Uncharacterized protein</fullName>
    </submittedName>
</protein>
<name>A0A9X4BHV8_9GAMM</name>
<keyword evidence="3" id="KW-1185">Reference proteome</keyword>
<reference evidence="2" key="1">
    <citation type="submission" date="2023-02" db="EMBL/GenBank/DDBJ databases">
        <title>Tahibacter soli sp. nov. isolated from soil.</title>
        <authorList>
            <person name="Baek J.H."/>
            <person name="Lee J.K."/>
            <person name="Choi D.G."/>
            <person name="Jeon C.O."/>
        </authorList>
    </citation>
    <scope>NUCLEOTIDE SEQUENCE</scope>
    <source>
        <strain evidence="2">BL</strain>
    </source>
</reference>
<dbReference type="EMBL" id="JAOVZO020000018">
    <property type="protein sequence ID" value="MDC8014595.1"/>
    <property type="molecule type" value="Genomic_DNA"/>
</dbReference>
<sequence>MFGSEILDVAIGLSLIYLLLASICSLLRERAEALLKTRAIDLERGIRSLLDDPDGVMAAKIYNHPLVSGLFVGTYDPNALKGAGDDKRMPRGTTLPSYIPAKNFVGALLDTVGGTSAADLRTAAATIPDDAVRKVMLHALDDAAGDVARLRTNLETWFNNGMDSVSSWYRRRSQNVIMLLALVATVVVNANTLTIVERLSIDDSLRATLVAQAGDRGGQGVAVADPYAQLGKLGLPLGWQGGWPGARGNPLVAAPAAVGWAWWWEQVLQPLIGLLLTAFAVSLGAPVWFDVMNRLVSLRASLKPPETPVPAAPPNVTVQMVMPAAAGDLSNNGISPAGAEPNVANVVAK</sequence>
<feature type="transmembrane region" description="Helical" evidence="1">
    <location>
        <begin position="267"/>
        <end position="289"/>
    </location>
</feature>
<keyword evidence="1" id="KW-0472">Membrane</keyword>
<keyword evidence="1" id="KW-1133">Transmembrane helix</keyword>
<evidence type="ECO:0000313" key="2">
    <source>
        <dbReference type="EMBL" id="MDC8014595.1"/>
    </source>
</evidence>
<organism evidence="2 3">
    <name type="scientific">Tahibacter soli</name>
    <dbReference type="NCBI Taxonomy" id="2983605"/>
    <lineage>
        <taxon>Bacteria</taxon>
        <taxon>Pseudomonadati</taxon>
        <taxon>Pseudomonadota</taxon>
        <taxon>Gammaproteobacteria</taxon>
        <taxon>Lysobacterales</taxon>
        <taxon>Rhodanobacteraceae</taxon>
        <taxon>Tahibacter</taxon>
    </lineage>
</organism>
<evidence type="ECO:0000256" key="1">
    <source>
        <dbReference type="SAM" id="Phobius"/>
    </source>
</evidence>